<dbReference type="EMBL" id="JAFICZ010000001">
    <property type="protein sequence ID" value="MBP1297589.1"/>
    <property type="molecule type" value="Genomic_DNA"/>
</dbReference>
<keyword evidence="1" id="KW-0472">Membrane</keyword>
<dbReference type="GeneID" id="92954759"/>
<proteinExistence type="predicted"/>
<reference evidence="2" key="1">
    <citation type="submission" date="2021-02" db="EMBL/GenBank/DDBJ databases">
        <title>Genomic Encyclopedia of Type Strains, Phase IV (KMG-V): Genome sequencing to study the core and pangenomes of soil and plant-associated prokaryotes.</title>
        <authorList>
            <person name="Whitman W."/>
        </authorList>
    </citation>
    <scope>NUCLEOTIDE SEQUENCE</scope>
    <source>
        <strain evidence="2">USDA 406</strain>
    </source>
</reference>
<protein>
    <submittedName>
        <fullName evidence="2">Galactitol-specific phosphotransferase system IIC component</fullName>
    </submittedName>
</protein>
<evidence type="ECO:0000313" key="3">
    <source>
        <dbReference type="Proteomes" id="UP000673383"/>
    </source>
</evidence>
<comment type="caution">
    <text evidence="2">The sequence shown here is derived from an EMBL/GenBank/DDBJ whole genome shotgun (WGS) entry which is preliminary data.</text>
</comment>
<name>A0A1E3EK91_BRAEL</name>
<dbReference type="Pfam" id="PF18926">
    <property type="entry name" value="DUF5676"/>
    <property type="match status" value="1"/>
</dbReference>
<organism evidence="2 3">
    <name type="scientific">Bradyrhizobium elkanii</name>
    <dbReference type="NCBI Taxonomy" id="29448"/>
    <lineage>
        <taxon>Bacteria</taxon>
        <taxon>Pseudomonadati</taxon>
        <taxon>Pseudomonadota</taxon>
        <taxon>Alphaproteobacteria</taxon>
        <taxon>Hyphomicrobiales</taxon>
        <taxon>Nitrobacteraceae</taxon>
        <taxon>Bradyrhizobium</taxon>
    </lineage>
</organism>
<evidence type="ECO:0000313" key="2">
    <source>
        <dbReference type="EMBL" id="MBP1297589.1"/>
    </source>
</evidence>
<evidence type="ECO:0000256" key="1">
    <source>
        <dbReference type="SAM" id="Phobius"/>
    </source>
</evidence>
<gene>
    <name evidence="2" type="ORF">JOH49_007342</name>
</gene>
<dbReference type="RefSeq" id="WP_018271663.1">
    <property type="nucleotide sequence ID" value="NZ_BJNL01000010.1"/>
</dbReference>
<dbReference type="Proteomes" id="UP000673383">
    <property type="component" value="Unassembled WGS sequence"/>
</dbReference>
<feature type="transmembrane region" description="Helical" evidence="1">
    <location>
        <begin position="12"/>
        <end position="32"/>
    </location>
</feature>
<accession>A0A1E3EK91</accession>
<keyword evidence="1" id="KW-0812">Transmembrane</keyword>
<dbReference type="AlphaFoldDB" id="A0A1E3EK91"/>
<keyword evidence="2" id="KW-0808">Transferase</keyword>
<dbReference type="InterPro" id="IPR044020">
    <property type="entry name" value="DUF5676"/>
</dbReference>
<sequence length="84" mass="9217">MLNTRHLIKVGMAWISIVYVVCFAAVAVYPQIRTLAMKYGLHVDIDLGTAVTTPLTFVTGLVLWNLAAAATLGLLAFLFNRIRP</sequence>
<feature type="transmembrane region" description="Helical" evidence="1">
    <location>
        <begin position="57"/>
        <end position="79"/>
    </location>
</feature>
<dbReference type="GO" id="GO:0016740">
    <property type="term" value="F:transferase activity"/>
    <property type="evidence" value="ECO:0007669"/>
    <property type="project" value="UniProtKB-KW"/>
</dbReference>
<keyword evidence="1" id="KW-1133">Transmembrane helix</keyword>